<proteinExistence type="predicted"/>
<reference evidence="3 4" key="1">
    <citation type="submission" date="2016-10" db="EMBL/GenBank/DDBJ databases">
        <authorList>
            <person name="de Groot N.N."/>
        </authorList>
    </citation>
    <scope>NUCLEOTIDE SEQUENCE [LARGE SCALE GENOMIC DNA]</scope>
    <source>
        <strain evidence="3 4">CGMCC 1.9109</strain>
    </source>
</reference>
<gene>
    <name evidence="3" type="ORF">SAMN04488071_1110</name>
</gene>
<feature type="transmembrane region" description="Helical" evidence="1">
    <location>
        <begin position="12"/>
        <end position="35"/>
    </location>
</feature>
<keyword evidence="1" id="KW-0812">Transmembrane</keyword>
<evidence type="ECO:0000313" key="4">
    <source>
        <dbReference type="Proteomes" id="UP000183685"/>
    </source>
</evidence>
<dbReference type="InterPro" id="IPR000326">
    <property type="entry name" value="PAP2/HPO"/>
</dbReference>
<dbReference type="Gene3D" id="1.20.144.10">
    <property type="entry name" value="Phosphatidic acid phosphatase type 2/haloperoxidase"/>
    <property type="match status" value="2"/>
</dbReference>
<dbReference type="PANTHER" id="PTHR14969">
    <property type="entry name" value="SPHINGOSINE-1-PHOSPHATE PHOSPHOHYDROLASE"/>
    <property type="match status" value="1"/>
</dbReference>
<feature type="transmembrane region" description="Helical" evidence="1">
    <location>
        <begin position="97"/>
        <end position="118"/>
    </location>
</feature>
<dbReference type="InterPro" id="IPR036938">
    <property type="entry name" value="PAP2/HPO_sf"/>
</dbReference>
<feature type="transmembrane region" description="Helical" evidence="1">
    <location>
        <begin position="138"/>
        <end position="156"/>
    </location>
</feature>
<feature type="transmembrane region" description="Helical" evidence="1">
    <location>
        <begin position="168"/>
        <end position="188"/>
    </location>
</feature>
<feature type="transmembrane region" description="Helical" evidence="1">
    <location>
        <begin position="64"/>
        <end position="90"/>
    </location>
</feature>
<dbReference type="Pfam" id="PF01569">
    <property type="entry name" value="PAP2"/>
    <property type="match status" value="1"/>
</dbReference>
<dbReference type="RefSeq" id="WP_068306208.1">
    <property type="nucleotide sequence ID" value="NZ_FNAK01000002.1"/>
</dbReference>
<dbReference type="SMART" id="SM00014">
    <property type="entry name" value="acidPPc"/>
    <property type="match status" value="1"/>
</dbReference>
<dbReference type="STRING" id="637679.GCA_001550055_02825"/>
<evidence type="ECO:0000259" key="2">
    <source>
        <dbReference type="SMART" id="SM00014"/>
    </source>
</evidence>
<name>A0A1G6WHZ2_9PROT</name>
<dbReference type="SUPFAM" id="SSF48317">
    <property type="entry name" value="Acid phosphatase/Vanadium-dependent haloperoxidase"/>
    <property type="match status" value="1"/>
</dbReference>
<dbReference type="PANTHER" id="PTHR14969:SF13">
    <property type="entry name" value="AT30094P"/>
    <property type="match status" value="1"/>
</dbReference>
<dbReference type="OrthoDB" id="9801622at2"/>
<keyword evidence="1" id="KW-1133">Transmembrane helix</keyword>
<organism evidence="3 4">
    <name type="scientific">Kordiimonas lacus</name>
    <dbReference type="NCBI Taxonomy" id="637679"/>
    <lineage>
        <taxon>Bacteria</taxon>
        <taxon>Pseudomonadati</taxon>
        <taxon>Pseudomonadota</taxon>
        <taxon>Alphaproteobacteria</taxon>
        <taxon>Kordiimonadales</taxon>
        <taxon>Kordiimonadaceae</taxon>
        <taxon>Kordiimonas</taxon>
    </lineage>
</organism>
<protein>
    <submittedName>
        <fullName evidence="3">Undecaprenyl-diphosphatase</fullName>
    </submittedName>
</protein>
<accession>A0A1G6WHZ2</accession>
<dbReference type="AlphaFoldDB" id="A0A1G6WHZ2"/>
<dbReference type="Proteomes" id="UP000183685">
    <property type="component" value="Unassembled WGS sequence"/>
</dbReference>
<feature type="domain" description="Phosphatidic acid phosphatase type 2/haloperoxidase" evidence="2">
    <location>
        <begin position="96"/>
        <end position="209"/>
    </location>
</feature>
<sequence length="217" mass="23397">MTAQSQSSWVQAYRLPLVFLLLCIVWVGVTFSGVLDGFDRAGVLAFRADSAGADPVGPLWVEKAVLGLTHVGDTITLIILSVGTIGWLMVRKQRSAALYLLVMAGGSFLLSAILKAVFGRARPDIVEHVVHASSASFPSGHTLRSAAVFLSLLMLARLYSASLRGRTLVIGVSLLFIGIGLSRIYLGVHWPSDVIFGWLVAGFWVSLWSPKLQKSMS</sequence>
<feature type="transmembrane region" description="Helical" evidence="1">
    <location>
        <begin position="194"/>
        <end position="210"/>
    </location>
</feature>
<dbReference type="EMBL" id="FNAK01000002">
    <property type="protein sequence ID" value="SDD65323.1"/>
    <property type="molecule type" value="Genomic_DNA"/>
</dbReference>
<evidence type="ECO:0000313" key="3">
    <source>
        <dbReference type="EMBL" id="SDD65323.1"/>
    </source>
</evidence>
<dbReference type="CDD" id="cd03392">
    <property type="entry name" value="PAP2_like_2"/>
    <property type="match status" value="1"/>
</dbReference>
<evidence type="ECO:0000256" key="1">
    <source>
        <dbReference type="SAM" id="Phobius"/>
    </source>
</evidence>
<keyword evidence="4" id="KW-1185">Reference proteome</keyword>
<keyword evidence="1" id="KW-0472">Membrane</keyword>